<dbReference type="EnsemblMetazoa" id="tetur22g00720.1">
    <property type="protein sequence ID" value="tetur22g00720.1"/>
    <property type="gene ID" value="tetur22g00720"/>
</dbReference>
<dbReference type="InterPro" id="IPR007110">
    <property type="entry name" value="Ig-like_dom"/>
</dbReference>
<keyword evidence="3" id="KW-1185">Reference proteome</keyword>
<dbReference type="InterPro" id="IPR036116">
    <property type="entry name" value="FN3_sf"/>
</dbReference>
<dbReference type="PANTHER" id="PTHR46958:SF1">
    <property type="entry name" value="B-CELL RECEPTOR CD22"/>
    <property type="match status" value="1"/>
</dbReference>
<dbReference type="OrthoDB" id="9355041at2759"/>
<gene>
    <name evidence="2" type="primary">107367493</name>
</gene>
<dbReference type="GO" id="GO:0055037">
    <property type="term" value="C:recycling endosome"/>
    <property type="evidence" value="ECO:0007669"/>
    <property type="project" value="TreeGrafter"/>
</dbReference>
<dbReference type="InterPro" id="IPR003598">
    <property type="entry name" value="Ig_sub2"/>
</dbReference>
<protein>
    <recommendedName>
        <fullName evidence="1">Ig-like domain-containing protein</fullName>
    </recommendedName>
</protein>
<name>T1KUN9_TETUR</name>
<dbReference type="GO" id="GO:0042609">
    <property type="term" value="F:CD4 receptor binding"/>
    <property type="evidence" value="ECO:0007669"/>
    <property type="project" value="TreeGrafter"/>
</dbReference>
<dbReference type="eggNOG" id="KOG3510">
    <property type="taxonomic scope" value="Eukaryota"/>
</dbReference>
<feature type="domain" description="Ig-like" evidence="1">
    <location>
        <begin position="111"/>
        <end position="201"/>
    </location>
</feature>
<dbReference type="Gene3D" id="2.60.40.10">
    <property type="entry name" value="Immunoglobulins"/>
    <property type="match status" value="2"/>
</dbReference>
<dbReference type="GO" id="GO:0009897">
    <property type="term" value="C:external side of plasma membrane"/>
    <property type="evidence" value="ECO:0007669"/>
    <property type="project" value="TreeGrafter"/>
</dbReference>
<dbReference type="SMART" id="SM00409">
    <property type="entry name" value="IG"/>
    <property type="match status" value="2"/>
</dbReference>
<feature type="domain" description="Ig-like" evidence="1">
    <location>
        <begin position="224"/>
        <end position="339"/>
    </location>
</feature>
<dbReference type="CDD" id="cd00063">
    <property type="entry name" value="FN3"/>
    <property type="match status" value="1"/>
</dbReference>
<proteinExistence type="predicted"/>
<dbReference type="GO" id="GO:0033691">
    <property type="term" value="F:sialic acid binding"/>
    <property type="evidence" value="ECO:0007669"/>
    <property type="project" value="TreeGrafter"/>
</dbReference>
<dbReference type="InterPro" id="IPR013783">
    <property type="entry name" value="Ig-like_fold"/>
</dbReference>
<dbReference type="Proteomes" id="UP000015104">
    <property type="component" value="Unassembled WGS sequence"/>
</dbReference>
<dbReference type="OMA" id="NEFRCDA"/>
<dbReference type="InterPro" id="IPR003961">
    <property type="entry name" value="FN3_dom"/>
</dbReference>
<sequence>MTMYSYYPLIITCSSVFIVFAVHGLKIIPEGPKSSRWVNESFVLTCIEEGDMTGRKLEWSRAGAIDSSAIMQPGNNGHQLALLVYFSKKHNGGEYTCNLKDTRTSLIMDSKSITMYIFDLINFIGPQNRTARENDQAELVCKFSYDEMFSVSVSWLRNGIEPLDGSSSKYRISNAEGRPYTSTLTISSVKKEDAGTYTCQVLVNSIMKTDIKLFTLGLDVVYAPKFLSNLSYTGYIDEKKFMVQAKDKMVSLKCAVDANPKAQLTWQLYPNRALNNETINYTYQIKSGDNWSELKLTYKSSSQNAKYRTKEKTVSPNEFRCDASNSYGEDSRRYYVKISKLPKMPEILQYTMLDNMLTLSVKEQKTTPSIDKYRVRIADKNFEFTANSDSNQTYTIPIENVPGGDHAFRLFAHNPVGWSEPLALETMKLSINFSTSSFTPKVHILMLLSATSAIIRSLIFA</sequence>
<dbReference type="Pfam" id="PF13927">
    <property type="entry name" value="Ig_3"/>
    <property type="match status" value="1"/>
</dbReference>
<dbReference type="GO" id="GO:0019903">
    <property type="term" value="F:protein phosphatase binding"/>
    <property type="evidence" value="ECO:0007669"/>
    <property type="project" value="TreeGrafter"/>
</dbReference>
<dbReference type="GO" id="GO:0005769">
    <property type="term" value="C:early endosome"/>
    <property type="evidence" value="ECO:0007669"/>
    <property type="project" value="TreeGrafter"/>
</dbReference>
<dbReference type="SMART" id="SM00408">
    <property type="entry name" value="IGc2"/>
    <property type="match status" value="1"/>
</dbReference>
<dbReference type="SUPFAM" id="SSF49265">
    <property type="entry name" value="Fibronectin type III"/>
    <property type="match status" value="1"/>
</dbReference>
<feature type="domain" description="Ig-like" evidence="1">
    <location>
        <begin position="8"/>
        <end position="107"/>
    </location>
</feature>
<dbReference type="AlphaFoldDB" id="T1KUN9"/>
<dbReference type="EMBL" id="CAEY01000578">
    <property type="status" value="NOT_ANNOTATED_CDS"/>
    <property type="molecule type" value="Genomic_DNA"/>
</dbReference>
<dbReference type="HOGENOM" id="CLU_593570_0_0_1"/>
<dbReference type="SUPFAM" id="SSF48726">
    <property type="entry name" value="Immunoglobulin"/>
    <property type="match status" value="2"/>
</dbReference>
<dbReference type="KEGG" id="tut:107367493"/>
<evidence type="ECO:0000259" key="1">
    <source>
        <dbReference type="PROSITE" id="PS50835"/>
    </source>
</evidence>
<organism evidence="2 3">
    <name type="scientific">Tetranychus urticae</name>
    <name type="common">Two-spotted spider mite</name>
    <dbReference type="NCBI Taxonomy" id="32264"/>
    <lineage>
        <taxon>Eukaryota</taxon>
        <taxon>Metazoa</taxon>
        <taxon>Ecdysozoa</taxon>
        <taxon>Arthropoda</taxon>
        <taxon>Chelicerata</taxon>
        <taxon>Arachnida</taxon>
        <taxon>Acari</taxon>
        <taxon>Acariformes</taxon>
        <taxon>Trombidiformes</taxon>
        <taxon>Prostigmata</taxon>
        <taxon>Eleutherengona</taxon>
        <taxon>Raphignathae</taxon>
        <taxon>Tetranychoidea</taxon>
        <taxon>Tetranychidae</taxon>
        <taxon>Tetranychus</taxon>
    </lineage>
</organism>
<dbReference type="InterPro" id="IPR036179">
    <property type="entry name" value="Ig-like_dom_sf"/>
</dbReference>
<reference evidence="2" key="2">
    <citation type="submission" date="2015-06" db="UniProtKB">
        <authorList>
            <consortium name="EnsemblMetazoa"/>
        </authorList>
    </citation>
    <scope>IDENTIFICATION</scope>
</reference>
<dbReference type="GO" id="GO:0070062">
    <property type="term" value="C:extracellular exosome"/>
    <property type="evidence" value="ECO:0007669"/>
    <property type="project" value="TreeGrafter"/>
</dbReference>
<dbReference type="STRING" id="32264.T1KUN9"/>
<dbReference type="GO" id="GO:0050859">
    <property type="term" value="P:negative regulation of B cell receptor signaling pathway"/>
    <property type="evidence" value="ECO:0007669"/>
    <property type="project" value="TreeGrafter"/>
</dbReference>
<accession>T1KUN9</accession>
<dbReference type="InterPro" id="IPR003599">
    <property type="entry name" value="Ig_sub"/>
</dbReference>
<evidence type="ECO:0000313" key="3">
    <source>
        <dbReference type="Proteomes" id="UP000015104"/>
    </source>
</evidence>
<reference evidence="3" key="1">
    <citation type="submission" date="2011-08" db="EMBL/GenBank/DDBJ databases">
        <authorList>
            <person name="Rombauts S."/>
        </authorList>
    </citation>
    <scope>NUCLEOTIDE SEQUENCE</scope>
    <source>
        <strain evidence="3">London</strain>
    </source>
</reference>
<evidence type="ECO:0000313" key="2">
    <source>
        <dbReference type="EnsemblMetazoa" id="tetur22g00720.1"/>
    </source>
</evidence>
<dbReference type="PANTHER" id="PTHR46958">
    <property type="entry name" value="B-CELL RECEPTOR CD22"/>
    <property type="match status" value="1"/>
</dbReference>
<dbReference type="CDD" id="cd00096">
    <property type="entry name" value="Ig"/>
    <property type="match status" value="1"/>
</dbReference>
<dbReference type="PROSITE" id="PS50835">
    <property type="entry name" value="IG_LIKE"/>
    <property type="match status" value="3"/>
</dbReference>